<organism evidence="1">
    <name type="scientific">Lygus hesperus</name>
    <name type="common">Western plant bug</name>
    <dbReference type="NCBI Taxonomy" id="30085"/>
    <lineage>
        <taxon>Eukaryota</taxon>
        <taxon>Metazoa</taxon>
        <taxon>Ecdysozoa</taxon>
        <taxon>Arthropoda</taxon>
        <taxon>Hexapoda</taxon>
        <taxon>Insecta</taxon>
        <taxon>Pterygota</taxon>
        <taxon>Neoptera</taxon>
        <taxon>Paraneoptera</taxon>
        <taxon>Hemiptera</taxon>
        <taxon>Heteroptera</taxon>
        <taxon>Panheteroptera</taxon>
        <taxon>Cimicomorpha</taxon>
        <taxon>Miridae</taxon>
        <taxon>Mirini</taxon>
        <taxon>Lygus</taxon>
    </lineage>
</organism>
<dbReference type="InterPro" id="IPR008042">
    <property type="entry name" value="Retrotrans_Pao"/>
</dbReference>
<dbReference type="Pfam" id="PF05380">
    <property type="entry name" value="Peptidase_A17"/>
    <property type="match status" value="1"/>
</dbReference>
<reference evidence="1" key="1">
    <citation type="journal article" date="2014" name="PLoS ONE">
        <title>Transcriptome-Based Identification of ABC Transporters in the Western Tarnished Plant Bug Lygus hesperus.</title>
        <authorList>
            <person name="Hull J.J."/>
            <person name="Chaney K."/>
            <person name="Geib S.M."/>
            <person name="Fabrick J.A."/>
            <person name="Brent C.S."/>
            <person name="Walsh D."/>
            <person name="Lavine L.C."/>
        </authorList>
    </citation>
    <scope>NUCLEOTIDE SEQUENCE</scope>
</reference>
<reference evidence="1" key="2">
    <citation type="submission" date="2014-07" db="EMBL/GenBank/DDBJ databases">
        <authorList>
            <person name="Hull J."/>
        </authorList>
    </citation>
    <scope>NUCLEOTIDE SEQUENCE</scope>
</reference>
<proteinExistence type="predicted"/>
<accession>A0A0A9ZE05</accession>
<sequence>DDLNGGADDLASALVLRNQLIDLLSLGKLELRKWAANCSDLLQDIPTDHILPALASVDLDLDPEKDLKMLGLSWDPLSDSFHFRVTPVLNIKTKRDLASQIARVFDPLGWLAPVSVYARGVFRKVCSNSFDWDDPLPSSLILERKHLAQSL</sequence>
<protein>
    <submittedName>
        <fullName evidence="1">Occlusion-derived virus envelope protein E66</fullName>
    </submittedName>
</protein>
<gene>
    <name evidence="1" type="primary">P79</name>
    <name evidence="1" type="ORF">CM83_105761</name>
</gene>
<dbReference type="PANTHER" id="PTHR47331">
    <property type="entry name" value="PHD-TYPE DOMAIN-CONTAINING PROTEIN"/>
    <property type="match status" value="1"/>
</dbReference>
<evidence type="ECO:0000313" key="1">
    <source>
        <dbReference type="EMBL" id="JAG40055.1"/>
    </source>
</evidence>
<keyword evidence="1" id="KW-0261">Viral envelope protein</keyword>
<dbReference type="PANTHER" id="PTHR47331:SF1">
    <property type="entry name" value="GAG-LIKE PROTEIN"/>
    <property type="match status" value="1"/>
</dbReference>
<feature type="non-terminal residue" evidence="1">
    <location>
        <position position="1"/>
    </location>
</feature>
<dbReference type="EMBL" id="GBHO01003549">
    <property type="protein sequence ID" value="JAG40055.1"/>
    <property type="molecule type" value="Transcribed_RNA"/>
</dbReference>
<keyword evidence="1" id="KW-0946">Virion</keyword>
<name>A0A0A9ZE05_LYGHE</name>
<dbReference type="AlphaFoldDB" id="A0A0A9ZE05"/>
<feature type="non-terminal residue" evidence="1">
    <location>
        <position position="151"/>
    </location>
</feature>